<dbReference type="AlphaFoldDB" id="A0AAV9F9K0"/>
<reference evidence="2" key="1">
    <citation type="journal article" date="2023" name="Nat. Commun.">
        <title>Diploid and tetraploid genomes of Acorus and the evolution of monocots.</title>
        <authorList>
            <person name="Ma L."/>
            <person name="Liu K.W."/>
            <person name="Li Z."/>
            <person name="Hsiao Y.Y."/>
            <person name="Qi Y."/>
            <person name="Fu T."/>
            <person name="Tang G.D."/>
            <person name="Zhang D."/>
            <person name="Sun W.H."/>
            <person name="Liu D.K."/>
            <person name="Li Y."/>
            <person name="Chen G.Z."/>
            <person name="Liu X.D."/>
            <person name="Liao X.Y."/>
            <person name="Jiang Y.T."/>
            <person name="Yu X."/>
            <person name="Hao Y."/>
            <person name="Huang J."/>
            <person name="Zhao X.W."/>
            <person name="Ke S."/>
            <person name="Chen Y.Y."/>
            <person name="Wu W.L."/>
            <person name="Hsu J.L."/>
            <person name="Lin Y.F."/>
            <person name="Huang M.D."/>
            <person name="Li C.Y."/>
            <person name="Huang L."/>
            <person name="Wang Z.W."/>
            <person name="Zhao X."/>
            <person name="Zhong W.Y."/>
            <person name="Peng D.H."/>
            <person name="Ahmad S."/>
            <person name="Lan S."/>
            <person name="Zhang J.S."/>
            <person name="Tsai W.C."/>
            <person name="Van de Peer Y."/>
            <person name="Liu Z.J."/>
        </authorList>
    </citation>
    <scope>NUCLEOTIDE SEQUENCE</scope>
    <source>
        <strain evidence="2">CP</strain>
    </source>
</reference>
<comment type="caution">
    <text evidence="2">The sequence shown here is derived from an EMBL/GenBank/DDBJ whole genome shotgun (WGS) entry which is preliminary data.</text>
</comment>
<keyword evidence="1" id="KW-1133">Transmembrane helix</keyword>
<organism evidence="2 3">
    <name type="scientific">Acorus calamus</name>
    <name type="common">Sweet flag</name>
    <dbReference type="NCBI Taxonomy" id="4465"/>
    <lineage>
        <taxon>Eukaryota</taxon>
        <taxon>Viridiplantae</taxon>
        <taxon>Streptophyta</taxon>
        <taxon>Embryophyta</taxon>
        <taxon>Tracheophyta</taxon>
        <taxon>Spermatophyta</taxon>
        <taxon>Magnoliopsida</taxon>
        <taxon>Liliopsida</taxon>
        <taxon>Acoraceae</taxon>
        <taxon>Acorus</taxon>
    </lineage>
</organism>
<gene>
    <name evidence="2" type="ORF">QJS10_CPA03g00989</name>
</gene>
<dbReference type="Proteomes" id="UP001180020">
    <property type="component" value="Unassembled WGS sequence"/>
</dbReference>
<dbReference type="EMBL" id="JAUJYO010000003">
    <property type="protein sequence ID" value="KAK1322232.1"/>
    <property type="molecule type" value="Genomic_DNA"/>
</dbReference>
<keyword evidence="1" id="KW-0472">Membrane</keyword>
<evidence type="ECO:0000313" key="2">
    <source>
        <dbReference type="EMBL" id="KAK1322232.1"/>
    </source>
</evidence>
<accession>A0AAV9F9K0</accession>
<keyword evidence="1" id="KW-0812">Transmembrane</keyword>
<reference evidence="2" key="2">
    <citation type="submission" date="2023-06" db="EMBL/GenBank/DDBJ databases">
        <authorList>
            <person name="Ma L."/>
            <person name="Liu K.-W."/>
            <person name="Li Z."/>
            <person name="Hsiao Y.-Y."/>
            <person name="Qi Y."/>
            <person name="Fu T."/>
            <person name="Tang G."/>
            <person name="Zhang D."/>
            <person name="Sun W.-H."/>
            <person name="Liu D.-K."/>
            <person name="Li Y."/>
            <person name="Chen G.-Z."/>
            <person name="Liu X.-D."/>
            <person name="Liao X.-Y."/>
            <person name="Jiang Y.-T."/>
            <person name="Yu X."/>
            <person name="Hao Y."/>
            <person name="Huang J."/>
            <person name="Zhao X.-W."/>
            <person name="Ke S."/>
            <person name="Chen Y.-Y."/>
            <person name="Wu W.-L."/>
            <person name="Hsu J.-L."/>
            <person name="Lin Y.-F."/>
            <person name="Huang M.-D."/>
            <person name="Li C.-Y."/>
            <person name="Huang L."/>
            <person name="Wang Z.-W."/>
            <person name="Zhao X."/>
            <person name="Zhong W.-Y."/>
            <person name="Peng D.-H."/>
            <person name="Ahmad S."/>
            <person name="Lan S."/>
            <person name="Zhang J.-S."/>
            <person name="Tsai W.-C."/>
            <person name="Van De Peer Y."/>
            <person name="Liu Z.-J."/>
        </authorList>
    </citation>
    <scope>NUCLEOTIDE SEQUENCE</scope>
    <source>
        <strain evidence="2">CP</strain>
        <tissue evidence="2">Leaves</tissue>
    </source>
</reference>
<name>A0AAV9F9K0_ACOCL</name>
<feature type="transmembrane region" description="Helical" evidence="1">
    <location>
        <begin position="35"/>
        <end position="54"/>
    </location>
</feature>
<evidence type="ECO:0000256" key="1">
    <source>
        <dbReference type="SAM" id="Phobius"/>
    </source>
</evidence>
<keyword evidence="3" id="KW-1185">Reference proteome</keyword>
<protein>
    <submittedName>
        <fullName evidence="2">Uncharacterized protein</fullName>
    </submittedName>
</protein>
<sequence>MDSPCLPGVLQVKFLWQHSLKMECGVSQLDGLQNLIMFGMKFLNLILVVVAQTFSSGRGAK</sequence>
<proteinExistence type="predicted"/>
<evidence type="ECO:0000313" key="3">
    <source>
        <dbReference type="Proteomes" id="UP001180020"/>
    </source>
</evidence>